<comment type="caution">
    <text evidence="7">The sequence shown here is derived from an EMBL/GenBank/DDBJ whole genome shotgun (WGS) entry which is preliminary data.</text>
</comment>
<feature type="transmembrane region" description="Helical" evidence="5">
    <location>
        <begin position="176"/>
        <end position="197"/>
    </location>
</feature>
<dbReference type="InterPro" id="IPR000620">
    <property type="entry name" value="EamA_dom"/>
</dbReference>
<feature type="transmembrane region" description="Helical" evidence="5">
    <location>
        <begin position="265"/>
        <end position="282"/>
    </location>
</feature>
<gene>
    <name evidence="7" type="ORF">ACFOGH_06565</name>
</gene>
<feature type="transmembrane region" description="Helical" evidence="5">
    <location>
        <begin position="209"/>
        <end position="229"/>
    </location>
</feature>
<evidence type="ECO:0000256" key="2">
    <source>
        <dbReference type="ARBA" id="ARBA00022692"/>
    </source>
</evidence>
<feature type="transmembrane region" description="Helical" evidence="5">
    <location>
        <begin position="145"/>
        <end position="164"/>
    </location>
</feature>
<evidence type="ECO:0000256" key="3">
    <source>
        <dbReference type="ARBA" id="ARBA00022989"/>
    </source>
</evidence>
<dbReference type="InterPro" id="IPR037185">
    <property type="entry name" value="EmrE-like"/>
</dbReference>
<reference evidence="8" key="1">
    <citation type="journal article" date="2019" name="Int. J. Syst. Evol. Microbiol.">
        <title>The Global Catalogue of Microorganisms (GCM) 10K type strain sequencing project: providing services to taxonomists for standard genome sequencing and annotation.</title>
        <authorList>
            <consortium name="The Broad Institute Genomics Platform"/>
            <consortium name="The Broad Institute Genome Sequencing Center for Infectious Disease"/>
            <person name="Wu L."/>
            <person name="Ma J."/>
        </authorList>
    </citation>
    <scope>NUCLEOTIDE SEQUENCE [LARGE SCALE GENOMIC DNA]</scope>
    <source>
        <strain evidence="8">KCTC 52039</strain>
    </source>
</reference>
<accession>A0ABV7IYU7</accession>
<evidence type="ECO:0000256" key="4">
    <source>
        <dbReference type="ARBA" id="ARBA00023136"/>
    </source>
</evidence>
<protein>
    <submittedName>
        <fullName evidence="7">DMT family transporter</fullName>
    </submittedName>
</protein>
<keyword evidence="3 5" id="KW-1133">Transmembrane helix</keyword>
<sequence length="290" mass="30143">MSGKDWIRLASLSLLWGGSFFFVAVALRGLPTLSVVWGRVGLGAVFLALALWLSGTAFPRGAPVWRALLVMGLLNNAVPFTLFVLAQGRISGGMASILNATTPLWGVLLAHMLTDEKITLAKALGLACGFAGVVVMMGGAAVGDLWASLACLGAAFSYGLAGVWGRRFRALGVPPLATAFGQVASAAALLLPIWLVVDQPWHLPMPPLDVIGAVLAIAAFSTALAYLIYFRLLASAGPSNLLLVTFLVPVSACLLGAVFLAEPIVARQLAGFGLIALGLAALDGRVLKWL</sequence>
<evidence type="ECO:0000313" key="7">
    <source>
        <dbReference type="EMBL" id="MFC3180645.1"/>
    </source>
</evidence>
<dbReference type="InterPro" id="IPR050638">
    <property type="entry name" value="AA-Vitamin_Transporters"/>
</dbReference>
<name>A0ABV7IYU7_9RHOB</name>
<proteinExistence type="predicted"/>
<feature type="transmembrane region" description="Helical" evidence="5">
    <location>
        <begin position="120"/>
        <end position="139"/>
    </location>
</feature>
<evidence type="ECO:0000256" key="1">
    <source>
        <dbReference type="ARBA" id="ARBA00004141"/>
    </source>
</evidence>
<evidence type="ECO:0000313" key="8">
    <source>
        <dbReference type="Proteomes" id="UP001595547"/>
    </source>
</evidence>
<dbReference type="PANTHER" id="PTHR32322:SF9">
    <property type="entry name" value="AMINO-ACID METABOLITE EFFLUX PUMP-RELATED"/>
    <property type="match status" value="1"/>
</dbReference>
<feature type="domain" description="EamA" evidence="6">
    <location>
        <begin position="12"/>
        <end position="137"/>
    </location>
</feature>
<dbReference type="Proteomes" id="UP001595547">
    <property type="component" value="Unassembled WGS sequence"/>
</dbReference>
<keyword evidence="2 5" id="KW-0812">Transmembrane</keyword>
<feature type="transmembrane region" description="Helical" evidence="5">
    <location>
        <begin position="36"/>
        <end position="55"/>
    </location>
</feature>
<keyword evidence="8" id="KW-1185">Reference proteome</keyword>
<feature type="transmembrane region" description="Helical" evidence="5">
    <location>
        <begin position="241"/>
        <end position="259"/>
    </location>
</feature>
<dbReference type="EMBL" id="JBHRTO010000001">
    <property type="protein sequence ID" value="MFC3180645.1"/>
    <property type="molecule type" value="Genomic_DNA"/>
</dbReference>
<keyword evidence="4 5" id="KW-0472">Membrane</keyword>
<feature type="transmembrane region" description="Helical" evidence="5">
    <location>
        <begin position="92"/>
        <end position="113"/>
    </location>
</feature>
<dbReference type="SUPFAM" id="SSF103481">
    <property type="entry name" value="Multidrug resistance efflux transporter EmrE"/>
    <property type="match status" value="2"/>
</dbReference>
<dbReference type="RefSeq" id="WP_380072270.1">
    <property type="nucleotide sequence ID" value="NZ_JBHRTO010000001.1"/>
</dbReference>
<feature type="transmembrane region" description="Helical" evidence="5">
    <location>
        <begin position="12"/>
        <end position="30"/>
    </location>
</feature>
<organism evidence="7 8">
    <name type="scientific">Cypionkella sinensis</name>
    <dbReference type="NCBI Taxonomy" id="1756043"/>
    <lineage>
        <taxon>Bacteria</taxon>
        <taxon>Pseudomonadati</taxon>
        <taxon>Pseudomonadota</taxon>
        <taxon>Alphaproteobacteria</taxon>
        <taxon>Rhodobacterales</taxon>
        <taxon>Paracoccaceae</taxon>
        <taxon>Cypionkella</taxon>
    </lineage>
</organism>
<comment type="subcellular location">
    <subcellularLocation>
        <location evidence="1">Membrane</location>
        <topology evidence="1">Multi-pass membrane protein</topology>
    </subcellularLocation>
</comment>
<dbReference type="PANTHER" id="PTHR32322">
    <property type="entry name" value="INNER MEMBRANE TRANSPORTER"/>
    <property type="match status" value="1"/>
</dbReference>
<feature type="transmembrane region" description="Helical" evidence="5">
    <location>
        <begin position="67"/>
        <end position="86"/>
    </location>
</feature>
<feature type="domain" description="EamA" evidence="6">
    <location>
        <begin position="146"/>
        <end position="280"/>
    </location>
</feature>
<dbReference type="Pfam" id="PF00892">
    <property type="entry name" value="EamA"/>
    <property type="match status" value="2"/>
</dbReference>
<evidence type="ECO:0000259" key="6">
    <source>
        <dbReference type="Pfam" id="PF00892"/>
    </source>
</evidence>
<evidence type="ECO:0000256" key="5">
    <source>
        <dbReference type="SAM" id="Phobius"/>
    </source>
</evidence>